<accession>A0ACC3ACQ5</accession>
<keyword evidence="2" id="KW-1185">Reference proteome</keyword>
<dbReference type="Proteomes" id="UP001172386">
    <property type="component" value="Unassembled WGS sequence"/>
</dbReference>
<organism evidence="1 2">
    <name type="scientific">Neophaeococcomyces mojaviensis</name>
    <dbReference type="NCBI Taxonomy" id="3383035"/>
    <lineage>
        <taxon>Eukaryota</taxon>
        <taxon>Fungi</taxon>
        <taxon>Dikarya</taxon>
        <taxon>Ascomycota</taxon>
        <taxon>Pezizomycotina</taxon>
        <taxon>Eurotiomycetes</taxon>
        <taxon>Chaetothyriomycetidae</taxon>
        <taxon>Chaetothyriales</taxon>
        <taxon>Chaetothyriales incertae sedis</taxon>
        <taxon>Neophaeococcomyces</taxon>
    </lineage>
</organism>
<evidence type="ECO:0000313" key="1">
    <source>
        <dbReference type="EMBL" id="KAJ9659729.1"/>
    </source>
</evidence>
<gene>
    <name evidence="1" type="ORF">H2198_002977</name>
</gene>
<dbReference type="EMBL" id="JAPDRQ010000037">
    <property type="protein sequence ID" value="KAJ9659729.1"/>
    <property type="molecule type" value="Genomic_DNA"/>
</dbReference>
<comment type="caution">
    <text evidence="1">The sequence shown here is derived from an EMBL/GenBank/DDBJ whole genome shotgun (WGS) entry which is preliminary data.</text>
</comment>
<evidence type="ECO:0000313" key="2">
    <source>
        <dbReference type="Proteomes" id="UP001172386"/>
    </source>
</evidence>
<reference evidence="1" key="1">
    <citation type="submission" date="2022-10" db="EMBL/GenBank/DDBJ databases">
        <title>Culturing micro-colonial fungi from biological soil crusts in the Mojave desert and describing Neophaeococcomyces mojavensis, and introducing the new genera and species Taxawa tesnikishii.</title>
        <authorList>
            <person name="Kurbessoian T."/>
            <person name="Stajich J.E."/>
        </authorList>
    </citation>
    <scope>NUCLEOTIDE SEQUENCE</scope>
    <source>
        <strain evidence="1">JES_112</strain>
    </source>
</reference>
<protein>
    <submittedName>
        <fullName evidence="1">Uncharacterized protein</fullName>
    </submittedName>
</protein>
<name>A0ACC3ACQ5_9EURO</name>
<proteinExistence type="predicted"/>
<sequence length="109" mass="12337">MEELKTRSEYSKAMMPDGVAILEGTTTWCPQCKAIAPTVDKLMKKYPDARFYQYNVETAEDIAHELGARQVPTFTVFKDGMVQDGVTGAKAQELERLIKENYEGRVVEE</sequence>